<feature type="region of interest" description="Disordered" evidence="1">
    <location>
        <begin position="101"/>
        <end position="143"/>
    </location>
</feature>
<evidence type="ECO:0000256" key="2">
    <source>
        <dbReference type="SAM" id="Phobius"/>
    </source>
</evidence>
<dbReference type="Proteomes" id="UP000092154">
    <property type="component" value="Unassembled WGS sequence"/>
</dbReference>
<sequence>MNSTTSFTFLATLFVLLLISASIIFRSFLIRRRFRQRVEGALAQGGYFHLPPSGLGLTSRFIGEKPRVHEAWVEQSALLEKAHWQSIMPVTVHLTRNVEPAGESRVLDPQDTPQRRPSFLARLKRRSESTDLHPTTNNRETSADDTVSVCVLLSMPHPDSTMYFKHSPEDLAGLSKSQLFEGNQQSLGVRAGKATDEGVPNVVFGITELPVLGAWTETKEAL</sequence>
<reference evidence="3 4" key="1">
    <citation type="submission" date="2016-06" db="EMBL/GenBank/DDBJ databases">
        <title>Comparative genomics of the ectomycorrhizal sister species Rhizopogon vinicolor and Rhizopogon vesiculosus (Basidiomycota: Boletales) reveals a divergence of the mating type B locus.</title>
        <authorList>
            <consortium name="DOE Joint Genome Institute"/>
            <person name="Mujic A.B."/>
            <person name="Kuo A."/>
            <person name="Tritt A."/>
            <person name="Lipzen A."/>
            <person name="Chen C."/>
            <person name="Johnson J."/>
            <person name="Sharma A."/>
            <person name="Barry K."/>
            <person name="Grigoriev I.V."/>
            <person name="Spatafora J.W."/>
        </authorList>
    </citation>
    <scope>NUCLEOTIDE SEQUENCE [LARGE SCALE GENOMIC DNA]</scope>
    <source>
        <strain evidence="3 4">AM-OR11-026</strain>
    </source>
</reference>
<dbReference type="EMBL" id="KV449283">
    <property type="protein sequence ID" value="OAX31699.1"/>
    <property type="molecule type" value="Genomic_DNA"/>
</dbReference>
<name>A0A1B7MGI5_9AGAM</name>
<keyword evidence="2" id="KW-1133">Transmembrane helix</keyword>
<organism evidence="3 4">
    <name type="scientific">Rhizopogon vinicolor AM-OR11-026</name>
    <dbReference type="NCBI Taxonomy" id="1314800"/>
    <lineage>
        <taxon>Eukaryota</taxon>
        <taxon>Fungi</taxon>
        <taxon>Dikarya</taxon>
        <taxon>Basidiomycota</taxon>
        <taxon>Agaricomycotina</taxon>
        <taxon>Agaricomycetes</taxon>
        <taxon>Agaricomycetidae</taxon>
        <taxon>Boletales</taxon>
        <taxon>Suillineae</taxon>
        <taxon>Rhizopogonaceae</taxon>
        <taxon>Rhizopogon</taxon>
    </lineage>
</organism>
<dbReference type="AlphaFoldDB" id="A0A1B7MGI5"/>
<evidence type="ECO:0000313" key="4">
    <source>
        <dbReference type="Proteomes" id="UP000092154"/>
    </source>
</evidence>
<keyword evidence="2" id="KW-0472">Membrane</keyword>
<feature type="transmembrane region" description="Helical" evidence="2">
    <location>
        <begin position="6"/>
        <end position="29"/>
    </location>
</feature>
<dbReference type="InParanoid" id="A0A1B7MGI5"/>
<keyword evidence="4" id="KW-1185">Reference proteome</keyword>
<protein>
    <submittedName>
        <fullName evidence="3">Uncharacterized protein</fullName>
    </submittedName>
</protein>
<evidence type="ECO:0000313" key="3">
    <source>
        <dbReference type="EMBL" id="OAX31699.1"/>
    </source>
</evidence>
<dbReference type="OrthoDB" id="3256943at2759"/>
<gene>
    <name evidence="3" type="ORF">K503DRAFT_805851</name>
</gene>
<keyword evidence="2" id="KW-0812">Transmembrane</keyword>
<accession>A0A1B7MGI5</accession>
<evidence type="ECO:0000256" key="1">
    <source>
        <dbReference type="SAM" id="MobiDB-lite"/>
    </source>
</evidence>
<proteinExistence type="predicted"/>